<dbReference type="Proteomes" id="UP000663829">
    <property type="component" value="Unassembled WGS sequence"/>
</dbReference>
<evidence type="ECO:0000313" key="6">
    <source>
        <dbReference type="Proteomes" id="UP000663829"/>
    </source>
</evidence>
<dbReference type="Pfam" id="PF18800">
    <property type="entry name" value="Atthog"/>
    <property type="match status" value="1"/>
</dbReference>
<dbReference type="GO" id="GO:0045879">
    <property type="term" value="P:negative regulation of smoothened signaling pathway"/>
    <property type="evidence" value="ECO:0007669"/>
    <property type="project" value="TreeGrafter"/>
</dbReference>
<keyword evidence="6" id="KW-1185">Reference proteome</keyword>
<dbReference type="Proteomes" id="UP000681722">
    <property type="component" value="Unassembled WGS sequence"/>
</dbReference>
<reference evidence="2" key="1">
    <citation type="submission" date="2021-02" db="EMBL/GenBank/DDBJ databases">
        <authorList>
            <person name="Nowell W R."/>
        </authorList>
    </citation>
    <scope>NUCLEOTIDE SEQUENCE</scope>
</reference>
<feature type="transmembrane region" description="Helical" evidence="1">
    <location>
        <begin position="29"/>
        <end position="48"/>
    </location>
</feature>
<evidence type="ECO:0000313" key="5">
    <source>
        <dbReference type="EMBL" id="CAF4239794.1"/>
    </source>
</evidence>
<proteinExistence type="predicted"/>
<dbReference type="PANTHER" id="PTHR31186:SF1">
    <property type="entry name" value="MODULATOR OF SMOOTHENED PROTEIN"/>
    <property type="match status" value="1"/>
</dbReference>
<dbReference type="OrthoDB" id="8768722at2759"/>
<dbReference type="EMBL" id="CAJOBA010050951">
    <property type="protein sequence ID" value="CAF4239794.1"/>
    <property type="molecule type" value="Genomic_DNA"/>
</dbReference>
<dbReference type="Proteomes" id="UP000677228">
    <property type="component" value="Unassembled WGS sequence"/>
</dbReference>
<evidence type="ECO:0000313" key="4">
    <source>
        <dbReference type="EMBL" id="CAF3755065.1"/>
    </source>
</evidence>
<evidence type="ECO:0000256" key="1">
    <source>
        <dbReference type="SAM" id="Phobius"/>
    </source>
</evidence>
<keyword evidence="1" id="KW-0472">Membrane</keyword>
<organism evidence="2 6">
    <name type="scientific">Didymodactylos carnosus</name>
    <dbReference type="NCBI Taxonomy" id="1234261"/>
    <lineage>
        <taxon>Eukaryota</taxon>
        <taxon>Metazoa</taxon>
        <taxon>Spiralia</taxon>
        <taxon>Gnathifera</taxon>
        <taxon>Rotifera</taxon>
        <taxon>Eurotatoria</taxon>
        <taxon>Bdelloidea</taxon>
        <taxon>Philodinida</taxon>
        <taxon>Philodinidae</taxon>
        <taxon>Didymodactylos</taxon>
    </lineage>
</organism>
<dbReference type="AlphaFoldDB" id="A0A814FJ16"/>
<dbReference type="PANTHER" id="PTHR31186">
    <property type="entry name" value="MODULATOR OF SMOOTHENED PROTEIN"/>
    <property type="match status" value="1"/>
</dbReference>
<dbReference type="GO" id="GO:0060170">
    <property type="term" value="C:ciliary membrane"/>
    <property type="evidence" value="ECO:0007669"/>
    <property type="project" value="TreeGrafter"/>
</dbReference>
<dbReference type="InterPro" id="IPR037663">
    <property type="entry name" value="Mosmo"/>
</dbReference>
<comment type="caution">
    <text evidence="2">The sequence shown here is derived from an EMBL/GenBank/DDBJ whole genome shotgun (WGS) entry which is preliminary data.</text>
</comment>
<keyword evidence="1" id="KW-1133">Transmembrane helix</keyword>
<gene>
    <name evidence="2" type="ORF">GPM918_LOCUS12830</name>
    <name evidence="3" type="ORF">OVA965_LOCUS34552</name>
    <name evidence="4" type="ORF">SRO942_LOCUS12830</name>
    <name evidence="5" type="ORF">TMI583_LOCUS35479</name>
</gene>
<evidence type="ECO:0000313" key="3">
    <source>
        <dbReference type="EMBL" id="CAF1443921.1"/>
    </source>
</evidence>
<accession>A0A814FJ16</accession>
<dbReference type="Proteomes" id="UP000682733">
    <property type="component" value="Unassembled WGS sequence"/>
</dbReference>
<name>A0A814FJ16_9BILA</name>
<keyword evidence="1" id="KW-0812">Transmembrane</keyword>
<protein>
    <submittedName>
        <fullName evidence="2">Uncharacterized protein</fullName>
    </submittedName>
</protein>
<evidence type="ECO:0000313" key="2">
    <source>
        <dbReference type="EMBL" id="CAF0982595.1"/>
    </source>
</evidence>
<dbReference type="EMBL" id="CAJOBC010002859">
    <property type="protein sequence ID" value="CAF3755065.1"/>
    <property type="molecule type" value="Genomic_DNA"/>
</dbReference>
<dbReference type="GO" id="GO:0005794">
    <property type="term" value="C:Golgi apparatus"/>
    <property type="evidence" value="ECO:0007669"/>
    <property type="project" value="TreeGrafter"/>
</dbReference>
<sequence length="97" mass="11039">MERLTLVSTILFLIADIFAIISIYKPYWILSVKHVVLLCCSAVIYPMGFDSELIGGAPFQLPSDYRIGYCYIFFILSAWLTVLSELIAGKMCFPRFT</sequence>
<feature type="transmembrane region" description="Helical" evidence="1">
    <location>
        <begin position="69"/>
        <end position="88"/>
    </location>
</feature>
<dbReference type="EMBL" id="CAJNOQ010002859">
    <property type="protein sequence ID" value="CAF0982595.1"/>
    <property type="molecule type" value="Genomic_DNA"/>
</dbReference>
<dbReference type="EMBL" id="CAJNOK010029133">
    <property type="protein sequence ID" value="CAF1443921.1"/>
    <property type="molecule type" value="Genomic_DNA"/>
</dbReference>